<dbReference type="InterPro" id="IPR003737">
    <property type="entry name" value="GlcNAc_PI_deacetylase-related"/>
</dbReference>
<dbReference type="Gene3D" id="3.40.50.10320">
    <property type="entry name" value="LmbE-like"/>
    <property type="match status" value="1"/>
</dbReference>
<dbReference type="AlphaFoldDB" id="A0A937CZB3"/>
<dbReference type="RefSeq" id="WP_202063340.1">
    <property type="nucleotide sequence ID" value="NZ_JAEQMY010000042.1"/>
</dbReference>
<name>A0A937CZB3_9HYPH</name>
<organism evidence="1 2">
    <name type="scientific">Microvirga aerilata</name>
    <dbReference type="NCBI Taxonomy" id="670292"/>
    <lineage>
        <taxon>Bacteria</taxon>
        <taxon>Pseudomonadati</taxon>
        <taxon>Pseudomonadota</taxon>
        <taxon>Alphaproteobacteria</taxon>
        <taxon>Hyphomicrobiales</taxon>
        <taxon>Methylobacteriaceae</taxon>
        <taxon>Microvirga</taxon>
    </lineage>
</organism>
<evidence type="ECO:0000313" key="1">
    <source>
        <dbReference type="EMBL" id="MBL0406469.1"/>
    </source>
</evidence>
<dbReference type="EMBL" id="JAEQMY010000042">
    <property type="protein sequence ID" value="MBL0406469.1"/>
    <property type="molecule type" value="Genomic_DNA"/>
</dbReference>
<reference evidence="1" key="1">
    <citation type="submission" date="2021-01" db="EMBL/GenBank/DDBJ databases">
        <title>Microvirga sp.</title>
        <authorList>
            <person name="Kim M.K."/>
        </authorList>
    </citation>
    <scope>NUCLEOTIDE SEQUENCE</scope>
    <source>
        <strain evidence="1">5420S-16</strain>
    </source>
</reference>
<keyword evidence="2" id="KW-1185">Reference proteome</keyword>
<gene>
    <name evidence="1" type="ORF">JKG68_21150</name>
</gene>
<accession>A0A937CZB3</accession>
<dbReference type="Pfam" id="PF02585">
    <property type="entry name" value="PIG-L"/>
    <property type="match status" value="1"/>
</dbReference>
<proteinExistence type="predicted"/>
<evidence type="ECO:0000313" key="2">
    <source>
        <dbReference type="Proteomes" id="UP000605848"/>
    </source>
</evidence>
<sequence length="265" mass="29330">MSALRSGPALFVQPHYDDIPLSCGGTVALMAARGDEPHMVTVFAGELVDEMVGEFAAWKHERWKVTDAEHVLSVRRTEDAEAAQALGSAVRWLGLPDAIYRGDRYRSDPELFGVLKGEELELAAYLAEEICQLPEWRDGTRVFVPLGVGSHVDYQLVFEAGRHLASRNVEVYAYEDCPYAIHTPAGVEARLSVLGDAVGEPLVVPIGDRLEDRLRSIACYRSQVPVIFRFTTDFRSTVAEFAYRTGGALGPAERFWPVHPRGDKA</sequence>
<dbReference type="InterPro" id="IPR024078">
    <property type="entry name" value="LmbE-like_dom_sf"/>
</dbReference>
<dbReference type="Proteomes" id="UP000605848">
    <property type="component" value="Unassembled WGS sequence"/>
</dbReference>
<protein>
    <submittedName>
        <fullName evidence="1">PIG-L family deacetylase</fullName>
    </submittedName>
</protein>
<dbReference type="SUPFAM" id="SSF102588">
    <property type="entry name" value="LmbE-like"/>
    <property type="match status" value="1"/>
</dbReference>
<comment type="caution">
    <text evidence="1">The sequence shown here is derived from an EMBL/GenBank/DDBJ whole genome shotgun (WGS) entry which is preliminary data.</text>
</comment>